<reference evidence="1 2" key="1">
    <citation type="journal article" date="2019" name="Nat. Microbiol.">
        <title>Mediterranean grassland soil C-N compound turnover is dependent on rainfall and depth, and is mediated by genomically divergent microorganisms.</title>
        <authorList>
            <person name="Diamond S."/>
            <person name="Andeer P.F."/>
            <person name="Li Z."/>
            <person name="Crits-Christoph A."/>
            <person name="Burstein D."/>
            <person name="Anantharaman K."/>
            <person name="Lane K.R."/>
            <person name="Thomas B.C."/>
            <person name="Pan C."/>
            <person name="Northen T.R."/>
            <person name="Banfield J.F."/>
        </authorList>
    </citation>
    <scope>NUCLEOTIDE SEQUENCE [LARGE SCALE GENOMIC DNA]</scope>
    <source>
        <strain evidence="1">WS_7</strain>
    </source>
</reference>
<accession>A0A538TCU6</accession>
<name>A0A538TCU6_UNCEI</name>
<evidence type="ECO:0000313" key="2">
    <source>
        <dbReference type="Proteomes" id="UP000317366"/>
    </source>
</evidence>
<sequence>MTATRLHVLRRCWIPVLLGLVMLLPACGGDDNRGGHPMTPPTSPSPSPFVEDSLVFRTAGGTVIEMGDSAITCCGLYDPGFINERVIRIMYYDTTLQKQSWMIEILVDATAEGSVHTLPTHPVPPHAVPYVTLFAHFGEYSSSEELASGTIALNSFECGATTTSVDFSVDATLESETMHGSTITVGGRFRAVYPRTECPH</sequence>
<proteinExistence type="predicted"/>
<dbReference type="Proteomes" id="UP000317366">
    <property type="component" value="Unassembled WGS sequence"/>
</dbReference>
<dbReference type="AlphaFoldDB" id="A0A538TCU6"/>
<comment type="caution">
    <text evidence="1">The sequence shown here is derived from an EMBL/GenBank/DDBJ whole genome shotgun (WGS) entry which is preliminary data.</text>
</comment>
<evidence type="ECO:0000313" key="1">
    <source>
        <dbReference type="EMBL" id="TMQ61475.1"/>
    </source>
</evidence>
<dbReference type="EMBL" id="VBOX01000101">
    <property type="protein sequence ID" value="TMQ61475.1"/>
    <property type="molecule type" value="Genomic_DNA"/>
</dbReference>
<organism evidence="1 2">
    <name type="scientific">Eiseniibacteriota bacterium</name>
    <dbReference type="NCBI Taxonomy" id="2212470"/>
    <lineage>
        <taxon>Bacteria</taxon>
        <taxon>Candidatus Eiseniibacteriota</taxon>
    </lineage>
</organism>
<gene>
    <name evidence="1" type="ORF">E6K77_10270</name>
</gene>
<protein>
    <submittedName>
        <fullName evidence="1">Uncharacterized protein</fullName>
    </submittedName>
</protein>